<keyword evidence="2" id="KW-0472">Membrane</keyword>
<evidence type="ECO:0000256" key="2">
    <source>
        <dbReference type="SAM" id="Phobius"/>
    </source>
</evidence>
<name>S3C771_OPHP1</name>
<evidence type="ECO:0000313" key="3">
    <source>
        <dbReference type="EMBL" id="EPE07741.1"/>
    </source>
</evidence>
<evidence type="ECO:0000313" key="4">
    <source>
        <dbReference type="Proteomes" id="UP000016923"/>
    </source>
</evidence>
<dbReference type="STRING" id="1262450.S3C771"/>
<gene>
    <name evidence="3" type="ORF">F503_00463</name>
</gene>
<evidence type="ECO:0000256" key="1">
    <source>
        <dbReference type="SAM" id="MobiDB-lite"/>
    </source>
</evidence>
<dbReference type="eggNOG" id="ENOG502SFC0">
    <property type="taxonomic scope" value="Eukaryota"/>
</dbReference>
<protein>
    <submittedName>
        <fullName evidence="3">Uncharacterized protein</fullName>
    </submittedName>
</protein>
<dbReference type="OrthoDB" id="5278907at2759"/>
<dbReference type="AlphaFoldDB" id="S3C771"/>
<keyword evidence="4" id="KW-1185">Reference proteome</keyword>
<dbReference type="VEuPathDB" id="FungiDB:F503_00463"/>
<organism evidence="3 4">
    <name type="scientific">Ophiostoma piceae (strain UAMH 11346)</name>
    <name type="common">Sap stain fungus</name>
    <dbReference type="NCBI Taxonomy" id="1262450"/>
    <lineage>
        <taxon>Eukaryota</taxon>
        <taxon>Fungi</taxon>
        <taxon>Dikarya</taxon>
        <taxon>Ascomycota</taxon>
        <taxon>Pezizomycotina</taxon>
        <taxon>Sordariomycetes</taxon>
        <taxon>Sordariomycetidae</taxon>
        <taxon>Ophiostomatales</taxon>
        <taxon>Ophiostomataceae</taxon>
        <taxon>Ophiostoma</taxon>
    </lineage>
</organism>
<dbReference type="Proteomes" id="UP000016923">
    <property type="component" value="Unassembled WGS sequence"/>
</dbReference>
<dbReference type="HOGENOM" id="CLU_125116_0_0_1"/>
<accession>S3C771</accession>
<sequence>MNQLQRLVVRSAALPLRASPLSLASRTSPWSSVSHPTSSTSSTSTAASVRMASTAAEGEPAPPLILPYKAKKVWPPDFTLLSPQEQLRFEKRYKRRVAIRSERPRWNKFVNLGQLFSITFVVIYGVLFMEWDYGPQPFAGVRVWFWDTLGLLTGRQGSAARKAVDSDEQRSATR</sequence>
<proteinExistence type="predicted"/>
<reference evidence="3 4" key="1">
    <citation type="journal article" date="2013" name="BMC Genomics">
        <title>The genome and transcriptome of the pine saprophyte Ophiostoma piceae, and a comparison with the bark beetle-associated pine pathogen Grosmannia clavigera.</title>
        <authorList>
            <person name="Haridas S."/>
            <person name="Wang Y."/>
            <person name="Lim L."/>
            <person name="Massoumi Alamouti S."/>
            <person name="Jackman S."/>
            <person name="Docking R."/>
            <person name="Robertson G."/>
            <person name="Birol I."/>
            <person name="Bohlmann J."/>
            <person name="Breuil C."/>
        </authorList>
    </citation>
    <scope>NUCLEOTIDE SEQUENCE [LARGE SCALE GENOMIC DNA]</scope>
    <source>
        <strain evidence="3 4">UAMH 11346</strain>
    </source>
</reference>
<keyword evidence="2" id="KW-1133">Transmembrane helix</keyword>
<feature type="transmembrane region" description="Helical" evidence="2">
    <location>
        <begin position="109"/>
        <end position="129"/>
    </location>
</feature>
<dbReference type="EMBL" id="KE148150">
    <property type="protein sequence ID" value="EPE07741.1"/>
    <property type="molecule type" value="Genomic_DNA"/>
</dbReference>
<keyword evidence="2" id="KW-0812">Transmembrane</keyword>
<feature type="region of interest" description="Disordered" evidence="1">
    <location>
        <begin position="26"/>
        <end position="53"/>
    </location>
</feature>